<reference evidence="1" key="1">
    <citation type="submission" date="2023-10" db="EMBL/GenBank/DDBJ databases">
        <title>Characterization and whole genome sequencing of a novel strain of Bergeyella porcorum QD2021 isolated from pig.</title>
        <authorList>
            <person name="Liu G."/>
            <person name="Chen C."/>
            <person name="Han X."/>
        </authorList>
    </citation>
    <scope>NUCLEOTIDE SEQUENCE</scope>
    <source>
        <strain evidence="1">QD2021</strain>
    </source>
</reference>
<evidence type="ECO:0008006" key="3">
    <source>
        <dbReference type="Google" id="ProtNLM"/>
    </source>
</evidence>
<dbReference type="Proteomes" id="UP001432059">
    <property type="component" value="Chromosome"/>
</dbReference>
<dbReference type="AlphaFoldDB" id="A0AAU0F0E4"/>
<evidence type="ECO:0000313" key="1">
    <source>
        <dbReference type="EMBL" id="WOC50996.1"/>
    </source>
</evidence>
<sequence length="176" mass="19257">MKTFILSVSVLALVLSCDKKTESIEVKNTDSTGVFTDTESVADSTLSATSHCYIMAKGNDTLFASIDDNLGTISGKLYYKNANKEHSFGEILGFSTDDTIKVDYSYTSNGAARTKEVWFLKKDNKLYEGSGKYDASGEKYANGKSVTFDTENYLKSEDCKVINPIITAAEVKSQTP</sequence>
<gene>
    <name evidence="1" type="ORF">BPO_0349</name>
</gene>
<keyword evidence="2" id="KW-1185">Reference proteome</keyword>
<dbReference type="KEGG" id="bpor:BPO_0349"/>
<evidence type="ECO:0000313" key="2">
    <source>
        <dbReference type="Proteomes" id="UP001432059"/>
    </source>
</evidence>
<proteinExistence type="predicted"/>
<accession>A0AAU0F0E4</accession>
<name>A0AAU0F0E4_9FLAO</name>
<protein>
    <recommendedName>
        <fullName evidence="3">Lipoprotein</fullName>
    </recommendedName>
</protein>
<dbReference type="PROSITE" id="PS51257">
    <property type="entry name" value="PROKAR_LIPOPROTEIN"/>
    <property type="match status" value="1"/>
</dbReference>
<organism evidence="1 2">
    <name type="scientific">Bergeyella porcorum</name>
    <dbReference type="NCBI Taxonomy" id="1735111"/>
    <lineage>
        <taxon>Bacteria</taxon>
        <taxon>Pseudomonadati</taxon>
        <taxon>Bacteroidota</taxon>
        <taxon>Flavobacteriia</taxon>
        <taxon>Flavobacteriales</taxon>
        <taxon>Weeksellaceae</taxon>
        <taxon>Bergeyella</taxon>
    </lineage>
</organism>
<dbReference type="RefSeq" id="WP_327984680.1">
    <property type="nucleotide sequence ID" value="NZ_CP136426.1"/>
</dbReference>
<dbReference type="EMBL" id="CP136426">
    <property type="protein sequence ID" value="WOC50996.1"/>
    <property type="molecule type" value="Genomic_DNA"/>
</dbReference>